<evidence type="ECO:0000256" key="2">
    <source>
        <dbReference type="ARBA" id="ARBA00022475"/>
    </source>
</evidence>
<dbReference type="InterPro" id="IPR050250">
    <property type="entry name" value="Macrolide_Exporter_MacB"/>
</dbReference>
<feature type="transmembrane region" description="Helical" evidence="6">
    <location>
        <begin position="425"/>
        <end position="444"/>
    </location>
</feature>
<feature type="domain" description="MacB-like periplasmic core" evidence="8">
    <location>
        <begin position="432"/>
        <end position="642"/>
    </location>
</feature>
<feature type="transmembrane region" description="Helical" evidence="6">
    <location>
        <begin position="282"/>
        <end position="304"/>
    </location>
</feature>
<gene>
    <name evidence="9" type="ORF">ACFQZI_09490</name>
</gene>
<dbReference type="RefSeq" id="WP_377141638.1">
    <property type="nucleotide sequence ID" value="NZ_JBHTIA010000003.1"/>
</dbReference>
<evidence type="ECO:0000256" key="6">
    <source>
        <dbReference type="SAM" id="Phobius"/>
    </source>
</evidence>
<evidence type="ECO:0000313" key="10">
    <source>
        <dbReference type="Proteomes" id="UP001597073"/>
    </source>
</evidence>
<feature type="transmembrane region" description="Helical" evidence="6">
    <location>
        <begin position="676"/>
        <end position="701"/>
    </location>
</feature>
<feature type="domain" description="ABC3 transporter permease C-terminal" evidence="7">
    <location>
        <begin position="680"/>
        <end position="791"/>
    </location>
</feature>
<evidence type="ECO:0000256" key="5">
    <source>
        <dbReference type="ARBA" id="ARBA00023136"/>
    </source>
</evidence>
<feature type="transmembrane region" description="Helical" evidence="6">
    <location>
        <begin position="763"/>
        <end position="786"/>
    </location>
</feature>
<keyword evidence="4 6" id="KW-1133">Transmembrane helix</keyword>
<keyword evidence="5 6" id="KW-0472">Membrane</keyword>
<evidence type="ECO:0000256" key="3">
    <source>
        <dbReference type="ARBA" id="ARBA00022692"/>
    </source>
</evidence>
<dbReference type="EMBL" id="JBHTIA010000003">
    <property type="protein sequence ID" value="MFD0765089.1"/>
    <property type="molecule type" value="Genomic_DNA"/>
</dbReference>
<evidence type="ECO:0000256" key="1">
    <source>
        <dbReference type="ARBA" id="ARBA00004651"/>
    </source>
</evidence>
<dbReference type="Pfam" id="PF02687">
    <property type="entry name" value="FtsX"/>
    <property type="match status" value="2"/>
</dbReference>
<comment type="caution">
    <text evidence="9">The sequence shown here is derived from an EMBL/GenBank/DDBJ whole genome shotgun (WGS) entry which is preliminary data.</text>
</comment>
<keyword evidence="3 6" id="KW-0812">Transmembrane</keyword>
<feature type="transmembrane region" description="Helical" evidence="6">
    <location>
        <begin position="713"/>
        <end position="743"/>
    </location>
</feature>
<evidence type="ECO:0000256" key="4">
    <source>
        <dbReference type="ARBA" id="ARBA00022989"/>
    </source>
</evidence>
<organism evidence="9 10">
    <name type="scientific">Mucilaginibacter lutimaris</name>
    <dbReference type="NCBI Taxonomy" id="931629"/>
    <lineage>
        <taxon>Bacteria</taxon>
        <taxon>Pseudomonadati</taxon>
        <taxon>Bacteroidota</taxon>
        <taxon>Sphingobacteriia</taxon>
        <taxon>Sphingobacteriales</taxon>
        <taxon>Sphingobacteriaceae</taxon>
        <taxon>Mucilaginibacter</taxon>
    </lineage>
</organism>
<feature type="domain" description="ABC3 transporter permease C-terminal" evidence="7">
    <location>
        <begin position="288"/>
        <end position="402"/>
    </location>
</feature>
<evidence type="ECO:0000259" key="8">
    <source>
        <dbReference type="Pfam" id="PF12704"/>
    </source>
</evidence>
<keyword evidence="10" id="KW-1185">Reference proteome</keyword>
<feature type="transmembrane region" description="Helical" evidence="6">
    <location>
        <begin position="21"/>
        <end position="41"/>
    </location>
</feature>
<dbReference type="Proteomes" id="UP001597073">
    <property type="component" value="Unassembled WGS sequence"/>
</dbReference>
<evidence type="ECO:0000313" key="9">
    <source>
        <dbReference type="EMBL" id="MFD0765089.1"/>
    </source>
</evidence>
<feature type="transmembrane region" description="Helical" evidence="6">
    <location>
        <begin position="375"/>
        <end position="399"/>
    </location>
</feature>
<dbReference type="InterPro" id="IPR003838">
    <property type="entry name" value="ABC3_permease_C"/>
</dbReference>
<dbReference type="PANTHER" id="PTHR30572">
    <property type="entry name" value="MEMBRANE COMPONENT OF TRANSPORTER-RELATED"/>
    <property type="match status" value="1"/>
</dbReference>
<name>A0ABW2ZFW6_9SPHI</name>
<feature type="transmembrane region" description="Helical" evidence="6">
    <location>
        <begin position="329"/>
        <end position="355"/>
    </location>
</feature>
<protein>
    <submittedName>
        <fullName evidence="9">ABC transporter permease</fullName>
    </submittedName>
</protein>
<sequence>MLKNHFKTAWRNFWKHRATGFINIAGLSVGMAAAVFIFIWVQNEYNFDKDVPYGENIYRVKDYLAIDKTSTWIWESSPYMLGEEAKKQMPEVEGLTRLQAVNYAPLQLNIRGEFFPETAAAYVDNDWFDMFKSKFISGNAIAFKQNPHSIILSASKAKKYFANEDAIGKTIRIDSNEYQVQAVVKDAPANSSFKYDVFIPIAARHTDIKQKENEMQWGNFYYLTFLKLKTGTDLKSTSTKLQSILDKHRDQKNLKIGLIKLADIHFENDLQNSSIIHGDKKVVMIFVILGILLLVIACINYVNLTTARASLRAKEVSIKKIVGAGRGNLFAQFTAESALISFFALALTIFIIATLMPAFNSFTERNFSLSEDSGYLWLIMIGTLLVTIILNSVYPALLLSSFKPLNTFRGASVLKMNDATLRKGLVVLQFTFSIFLIVGVITIYRQLAFIRSQNPGYNRSQLMSFNVPWEAFDKLDDNAKGAIKATIKQSLLQQPPIQAVSLIGVSSIQNNENYSSGGADWDGRAKDFAPAVSYFTVDADYNKLVKLQFITGRWFTEGKSDERNCILNETAVKEFNLHKPYVGQRFVSNGDTGVVIGVVKDFNYRSMHDKIGAVAFKPNNSYNTNYLIKVAPNKQAQAVKAAEAIWKQNFPGEPFTYNFLDQEFDKIYRNDARSSGLMSVFALVAVVISCLGLFGLAAFTAEQRGKEIGIRKVLGATVTGIVSLISVDFIVLVIIALVIASPLAWWLMNMWLQNFAYRIEMQWWIFLLAGVIAVLIAFATISFQAIKAAVANPVKSLRSE</sequence>
<evidence type="ECO:0000259" key="7">
    <source>
        <dbReference type="Pfam" id="PF02687"/>
    </source>
</evidence>
<comment type="subcellular location">
    <subcellularLocation>
        <location evidence="1">Cell membrane</location>
        <topology evidence="1">Multi-pass membrane protein</topology>
    </subcellularLocation>
</comment>
<keyword evidence="2" id="KW-1003">Cell membrane</keyword>
<reference evidence="10" key="1">
    <citation type="journal article" date="2019" name="Int. J. Syst. Evol. Microbiol.">
        <title>The Global Catalogue of Microorganisms (GCM) 10K type strain sequencing project: providing services to taxonomists for standard genome sequencing and annotation.</title>
        <authorList>
            <consortium name="The Broad Institute Genomics Platform"/>
            <consortium name="The Broad Institute Genome Sequencing Center for Infectious Disease"/>
            <person name="Wu L."/>
            <person name="Ma J."/>
        </authorList>
    </citation>
    <scope>NUCLEOTIDE SEQUENCE [LARGE SCALE GENOMIC DNA]</scope>
    <source>
        <strain evidence="10">CCUG 60742</strain>
    </source>
</reference>
<feature type="domain" description="MacB-like periplasmic core" evidence="8">
    <location>
        <begin position="21"/>
        <end position="243"/>
    </location>
</feature>
<proteinExistence type="predicted"/>
<accession>A0ABW2ZFW6</accession>
<dbReference type="InterPro" id="IPR025857">
    <property type="entry name" value="MacB_PCD"/>
</dbReference>
<dbReference type="Pfam" id="PF12704">
    <property type="entry name" value="MacB_PCD"/>
    <property type="match status" value="2"/>
</dbReference>
<dbReference type="PANTHER" id="PTHR30572:SF18">
    <property type="entry name" value="ABC-TYPE MACROLIDE FAMILY EXPORT SYSTEM PERMEASE COMPONENT 2"/>
    <property type="match status" value="1"/>
</dbReference>